<dbReference type="RefSeq" id="WP_183664238.1">
    <property type="nucleotide sequence ID" value="NZ_JACHXN010000019.1"/>
</dbReference>
<evidence type="ECO:0000313" key="2">
    <source>
        <dbReference type="EMBL" id="MBB3148442.1"/>
    </source>
</evidence>
<reference evidence="2 3" key="1">
    <citation type="submission" date="2020-08" db="EMBL/GenBank/DDBJ databases">
        <title>Genomic Encyclopedia of Type Strains, Phase III (KMG-III): the genomes of soil and plant-associated and newly described type strains.</title>
        <authorList>
            <person name="Whitman W."/>
        </authorList>
    </citation>
    <scope>NUCLEOTIDE SEQUENCE [LARGE SCALE GENOMIC DNA]</scope>
    <source>
        <strain evidence="2 3">CECT 7015</strain>
    </source>
</reference>
<dbReference type="Proteomes" id="UP000554520">
    <property type="component" value="Unassembled WGS sequence"/>
</dbReference>
<proteinExistence type="predicted"/>
<evidence type="ECO:0000256" key="1">
    <source>
        <dbReference type="SAM" id="MobiDB-lite"/>
    </source>
</evidence>
<protein>
    <submittedName>
        <fullName evidence="2">Uncharacterized protein</fullName>
    </submittedName>
</protein>
<keyword evidence="3" id="KW-1185">Reference proteome</keyword>
<comment type="caution">
    <text evidence="2">The sequence shown here is derived from an EMBL/GenBank/DDBJ whole genome shotgun (WGS) entry which is preliminary data.</text>
</comment>
<accession>A0A839UI37</accession>
<dbReference type="AlphaFoldDB" id="A0A839UI37"/>
<feature type="region of interest" description="Disordered" evidence="1">
    <location>
        <begin position="1"/>
        <end position="45"/>
    </location>
</feature>
<gene>
    <name evidence="2" type="ORF">FHS21_004889</name>
</gene>
<sequence>MSRPDETGSGEVMSAMLGQKAAHDDGRLRRKRCDGAGNPGDHPRCGNGFKVAVALGASRIDLAGPVVPVTKAMSWASAIATA</sequence>
<evidence type="ECO:0000313" key="3">
    <source>
        <dbReference type="Proteomes" id="UP000554520"/>
    </source>
</evidence>
<organism evidence="2 3">
    <name type="scientific">Phyllobacterium trifolii</name>
    <dbReference type="NCBI Taxonomy" id="300193"/>
    <lineage>
        <taxon>Bacteria</taxon>
        <taxon>Pseudomonadati</taxon>
        <taxon>Pseudomonadota</taxon>
        <taxon>Alphaproteobacteria</taxon>
        <taxon>Hyphomicrobiales</taxon>
        <taxon>Phyllobacteriaceae</taxon>
        <taxon>Phyllobacterium</taxon>
    </lineage>
</organism>
<name>A0A839UI37_9HYPH</name>
<dbReference type="EMBL" id="JACHXN010000019">
    <property type="protein sequence ID" value="MBB3148442.1"/>
    <property type="molecule type" value="Genomic_DNA"/>
</dbReference>